<proteinExistence type="predicted"/>
<evidence type="ECO:0000313" key="3">
    <source>
        <dbReference type="Proteomes" id="UP000448575"/>
    </source>
</evidence>
<comment type="caution">
    <text evidence="2">The sequence shown here is derived from an EMBL/GenBank/DDBJ whole genome shotgun (WGS) entry which is preliminary data.</text>
</comment>
<gene>
    <name evidence="2" type="ORF">GTP41_19070</name>
</gene>
<keyword evidence="3" id="KW-1185">Reference proteome</keyword>
<dbReference type="Proteomes" id="UP000448575">
    <property type="component" value="Unassembled WGS sequence"/>
</dbReference>
<dbReference type="RefSeq" id="WP_161027164.1">
    <property type="nucleotide sequence ID" value="NZ_WWCJ01000014.1"/>
</dbReference>
<name>A0A6N9HLH6_9BURK</name>
<sequence length="850" mass="92005">MPKDQFSPQPSAALAQAAAGVRLLHPHMVLRVAGEPCADWQHLHDGATAASLAHMQALRERLAHLAHAACRAIEHAVFLAGEERAARRDLLAAKRAAFNGQPFHLGERLLCDWFAPAQRALLGEVAQLAGQLQAAEQGFAAVFEAEAGRALQRLRAAASQAPALMGGIHYSNPALYRLLQRWLHEPQPGDSKSERRLQATLLDFAMRAAFKTSPLSSFTLVAVARWQEGAGAGCDLGARTARLALRFNHSLLLHVLEAVWRSPQSLGDAFPLVLNPTIRREDGVLHWQQLARTDAGHGKFWGAGHPQRSVPLSAPLQAFLSTVAALDAPFTLASATQALARVLPAQHAAEARQFVETMLALNLLHPQWPRYQQDDALSDLLRLAPALAAPGGAALLAAGAQMQAQARPYEQADLAQRVALRQGIETAAADMAGALGASLPRAPLFFEDCSIGGAPLQACPQRWSAVLDDLQAWLALQPLFDPDTAAQSWLAQRFIARYGAEGVCGDIEGFLCGLETGPLSPTPAMQALKHQVLDTMLANGGRLDPSWCRAQAEHLPAPVRRRGVSQVFFGQRTDNDAAPRGFVLNRVYGGSSMLLSRFLDELPEDELDGVRRYIGRRAPHGKYLELPGVFGFNGNLHPRLSDGEVLLPGAQPGRAGVARHSLAALRLVYNAATDRLDVLDAGGVAHELYYFGFLQVRNLPAPYRWLARNASPVPELWQLLHQHVAGSDSEVVQLPRVASGTVVVARRTWIIPRTCWPDPHGPLPAFARAVHALRCRQGLPNQVFARFDGKPFYLDLGSPPHLRLLAAALRSSSAAACIQEALPAPGSGTVRWQGRDHVAEMQIEMTLPGT</sequence>
<dbReference type="EMBL" id="WWCJ01000014">
    <property type="protein sequence ID" value="MYN04199.1"/>
    <property type="molecule type" value="Genomic_DNA"/>
</dbReference>
<organism evidence="2 3">
    <name type="scientific">Pseudoduganella guangdongensis</name>
    <dbReference type="NCBI Taxonomy" id="2692179"/>
    <lineage>
        <taxon>Bacteria</taxon>
        <taxon>Pseudomonadati</taxon>
        <taxon>Pseudomonadota</taxon>
        <taxon>Betaproteobacteria</taxon>
        <taxon>Burkholderiales</taxon>
        <taxon>Oxalobacteraceae</taxon>
        <taxon>Telluria group</taxon>
        <taxon>Pseudoduganella</taxon>
    </lineage>
</organism>
<dbReference type="Pfam" id="PF04738">
    <property type="entry name" value="Lant_dehydr_N"/>
    <property type="match status" value="2"/>
</dbReference>
<evidence type="ECO:0000259" key="1">
    <source>
        <dbReference type="Pfam" id="PF04738"/>
    </source>
</evidence>
<evidence type="ECO:0000313" key="2">
    <source>
        <dbReference type="EMBL" id="MYN04199.1"/>
    </source>
</evidence>
<dbReference type="AlphaFoldDB" id="A0A6N9HLH6"/>
<reference evidence="2 3" key="1">
    <citation type="submission" date="2019-12" db="EMBL/GenBank/DDBJ databases">
        <title>Novel species isolated from a subtropical stream in China.</title>
        <authorList>
            <person name="Lu H."/>
        </authorList>
    </citation>
    <scope>NUCLEOTIDE SEQUENCE [LARGE SCALE GENOMIC DNA]</scope>
    <source>
        <strain evidence="2 3">DS3</strain>
    </source>
</reference>
<feature type="domain" description="Lantibiotic dehydratase N-terminal" evidence="1">
    <location>
        <begin position="162"/>
        <end position="501"/>
    </location>
</feature>
<dbReference type="InterPro" id="IPR006827">
    <property type="entry name" value="Lant_deHydtase_N"/>
</dbReference>
<protein>
    <recommendedName>
        <fullName evidence="1">Lantibiotic dehydratase N-terminal domain-containing protein</fullName>
    </recommendedName>
</protein>
<feature type="domain" description="Lantibiotic dehydratase N-terminal" evidence="1">
    <location>
        <begin position="726"/>
        <end position="805"/>
    </location>
</feature>
<accession>A0A6N9HLH6</accession>